<dbReference type="InterPro" id="IPR051165">
    <property type="entry name" value="Multifunctional_ANK_Repeat"/>
</dbReference>
<evidence type="ECO:0000259" key="5">
    <source>
        <dbReference type="Pfam" id="PF18738"/>
    </source>
</evidence>
<evidence type="ECO:0000259" key="6">
    <source>
        <dbReference type="Pfam" id="PF20720"/>
    </source>
</evidence>
<feature type="domain" description="DZIP3-like HEPN" evidence="5">
    <location>
        <begin position="71"/>
        <end position="185"/>
    </location>
</feature>
<comment type="caution">
    <text evidence="7">The sequence shown here is derived from an EMBL/GenBank/DDBJ whole genome shotgun (WGS) entry which is preliminary data.</text>
</comment>
<dbReference type="SMART" id="SM00248">
    <property type="entry name" value="ANK"/>
    <property type="match status" value="55"/>
</dbReference>
<dbReference type="PANTHER" id="PTHR24123">
    <property type="entry name" value="ANKYRIN REPEAT-CONTAINING"/>
    <property type="match status" value="1"/>
</dbReference>
<feature type="domain" description="Novel STAND NTPase 3" evidence="6">
    <location>
        <begin position="285"/>
        <end position="439"/>
    </location>
</feature>
<keyword evidence="8" id="KW-1185">Reference proteome</keyword>
<evidence type="ECO:0000313" key="7">
    <source>
        <dbReference type="EMBL" id="KAK3583530.1"/>
    </source>
</evidence>
<feature type="repeat" description="ANK" evidence="3">
    <location>
        <begin position="1239"/>
        <end position="1265"/>
    </location>
</feature>
<dbReference type="PROSITE" id="PS50088">
    <property type="entry name" value="ANK_REPEAT"/>
    <property type="match status" value="6"/>
</dbReference>
<evidence type="ECO:0000256" key="1">
    <source>
        <dbReference type="ARBA" id="ARBA00022737"/>
    </source>
</evidence>
<dbReference type="Gene3D" id="1.25.40.20">
    <property type="entry name" value="Ankyrin repeat-containing domain"/>
    <property type="match status" value="10"/>
</dbReference>
<sequence>MASTCISTNERTNIARLCWIVVDVFRDILWHLLTDEISPTILPRRVLCNYHKLGNLNKDIRLWLCNSSSASPIIPASKDFDVTSLYTLIRNLCNLVPVPTNGWGQEPPPIGGNLGDEVERLMVFINSVYGHAKEGHVNTIDYSDLCREMKTCVTSLDAFFGGNCDFVGWINSILTSSMDKVLQDTYIDKMQEIAKFSDEMTKVKQQVGRNVAETTCERQKPESSFKRGLEGRVERLEKESIEAKQQWDSLRNERQTAINKMEQLRIIDSSQMILHQHRSHASKNFVETRAYIRANEILRQHRRLIITGKSGQGKSYMAQQLLMKIIGDDPNIKPLILSTVEQWKSLVDSSAIFGIIVDDMCGKICMNEGELMKWRKESTYMQTLIENGKHVVIFTMKSYFIEKILMTMQSRPLFSPQIILNLDKIRLKFAEKNEFAKTYLKWHDLSAADVSAICKTGETTVGFPQMCKTAEMIKNKSRLFGLFSKPREIILEQINHFRMEDNMSYGCLVLVLLSKGKFNVESIMDIADDREKKENIASSIFSSCGISDVVPLKVFNTVRSLQGTYLLFDTKEESYSFAHDSIEDAVFCSYLEFFPEQTLLYCPLQLICKRCTIKHDSKDSETTSQDDTLILQPFCQAHLINRIRRALREGIPTDFSIVSEANIWTCKNFRNTFFAEFKEIHFIADKENNSLLVHAANVNNRDLIDELLNELDNIPEEKKKHVAQFLTKSAVALCAHKDTYLIEKICKNGHLDVNDILPNSIQNGSVEAIEFILERGADVKYRSKNGENLLHSACLHGRLDLVKFLHSKDPNLVNELDCADRSVSLSVAAGGRVEILEFLLTVGLKPMYTDHAGWNLLHYAFWNGNKAMAEHLVDNYSKLLHSVTKEGLSVFMCAAFGGIINIFSNIYQSMVNMQKVNKSSNAHMKNDIRYLTRKTNDQHTLLHMSCIRGGLDMTKYLVQTYPTMISEVDNMNTTPAHHAASSGNIAVLSYLIDCGTDPWCKTSEEETLLHRACLSGQLEMSKYLVQTYPTMLHEVDNMKRTPAHKAAYSGNIALLCYLIDSGTDPWCKTSNEETLLHRACLSGQLEMSKHLVQTYPPMFHEVDNMKRTPAHHAASSGNIVLLRYLIDCGTDPWCKTSQEETLLHRACLNGQLEMSKYLVQTYPTMLHDVDNMKTTPAHNAASSSNIALLTYLADCGTNPWCKTCEEETLLHRACLSGQLEMSKHLAQTYPRMLHEVDNMKKTPAHNAAESGNIALLSYLIDRGTDPWCKTSEEETLLHSACIRGQLEMSKYLVHTYPSMVYEMDNMKTTPAHNAAESGNIDLLKYLVDCGTDPWWKSESEETLLHRACLSGQFEMCKHLVQTYPKMLHEADKMKRKPAHKAAYSGNIVLLSYLIHCGTNPWCKTSENETLLHRACLSGQLEMSKHLVQTYPTMLNEADHMKATPAHKAAESGNTALLSYLIYCGTNPWYKTSEDETLLHRACRSGQLEIIKHLALTYPTMLHEVDKLKTTPAHLAAESGNIAALIYIIDCGTDPWCKTYQEETLLHRACLKGQLEMSKYLIQNYLTMLHVVDSMNRPPAHHAAESGNIALLSYLIDCGTDPLCKSSAEETLLHRACLNGQLEMSKHLVQRYPTMLHGLDNMMTTPAHYAADYGNIALLSYLIDCGTDPWCKTSGEETLLHKACLSGQLEMSKHLIQTYPTMLLEVDNTRTTSAHNAAETDNIALLSYLIDCGTDPWCKTSQEDTLLHRACLSGQFEMSRYLVQSYPSMVHEVDTMKRTPAHNAASSGNVALLRYLIDCGTDPWCKTSEGETLLHRACLSGQLEMSKHLVQSYPTMLHEVDNMKTSPAHDVSERGNIALLSYLIDFGTDPWCITSEKETLLHRACLSGQFEMSKHLVQTYPAMLHEVDNMRRTPTHNAASSGNIALLTYLIDCGTDPWYKTSEGETLLHRACISGQIEMSKHLIQSYPSMLHEVDNMKRTPAHHAAESGHTALLSYLIYSGTDPWCKTFEEQTLLHRACLKGRLEMSKHLVQSYPTMLHEVDTMKQTPAHNSAESGNISLLGFLIDCGTSPWLKTSEEETLLDKACLNGQFEMSKYLVQTYPTMLHEVDNMKRTPAHSAAECDNISLLCYLIDCGIDPWCKTYEGETLLHRACLGGQLEMSKHLVKMYPKMIHDVDYMKRTPAHLAAESGNIALLNYLIDCGTYPWCKTKENENLLHKACLSGQLEMSKHLVQTYPRMLNELDSMKRTPAHKAAYGGNITVLMYLIDSGTDPWCKSSEDETLLHRACLSGQIEMTKHLVQTYPAMLHEVDNMKRAPAHHAAESGNITLLTYLIHCGTDPWCITSEEETLLHRACLKGQLEMSKHLVQTYPTMLHAVDIMKTTPAHNATESGNIALLCYLIDCGTDAWCKTSEEETLLHRACLSGQLEMSKYLVQTYPGLLHELDNMNTTPDLNAASSGNIALLSYLTDCGTDPWCKSSGEETLLHRACLSGQLEMSKHLAQTYPTMLHEVDNMKRTSAHHAAYSGNIALLSYIIDCGTDPWCKTSEDETLLHRACLSGELEMSKYLVHAYPTMLHEVDNMKRTPAHHAATSGNVALLSYIIDCGTDPWCKTSDEETLLHRACLKGQLEMCKHLVHTYPTMLHELDNMKRTPAHNAAESGNIAVLNYLIDCGRTMV</sequence>
<feature type="repeat" description="ANK" evidence="3">
    <location>
        <begin position="1105"/>
        <end position="1131"/>
    </location>
</feature>
<dbReference type="Pfam" id="PF12796">
    <property type="entry name" value="Ank_2"/>
    <property type="match status" value="13"/>
</dbReference>
<reference evidence="7" key="1">
    <citation type="journal article" date="2021" name="Genome Biol. Evol.">
        <title>A High-Quality Reference Genome for a Parasitic Bivalve with Doubly Uniparental Inheritance (Bivalvia: Unionida).</title>
        <authorList>
            <person name="Smith C.H."/>
        </authorList>
    </citation>
    <scope>NUCLEOTIDE SEQUENCE</scope>
    <source>
        <strain evidence="7">CHS0354</strain>
    </source>
</reference>
<dbReference type="Pfam" id="PF18738">
    <property type="entry name" value="HEPN_DZIP3"/>
    <property type="match status" value="1"/>
</dbReference>
<keyword evidence="1" id="KW-0677">Repeat</keyword>
<dbReference type="Proteomes" id="UP001195483">
    <property type="component" value="Unassembled WGS sequence"/>
</dbReference>
<keyword evidence="2 3" id="KW-0040">ANK repeat</keyword>
<organism evidence="7 8">
    <name type="scientific">Potamilus streckersoni</name>
    <dbReference type="NCBI Taxonomy" id="2493646"/>
    <lineage>
        <taxon>Eukaryota</taxon>
        <taxon>Metazoa</taxon>
        <taxon>Spiralia</taxon>
        <taxon>Lophotrochozoa</taxon>
        <taxon>Mollusca</taxon>
        <taxon>Bivalvia</taxon>
        <taxon>Autobranchia</taxon>
        <taxon>Heteroconchia</taxon>
        <taxon>Palaeoheterodonta</taxon>
        <taxon>Unionida</taxon>
        <taxon>Unionoidea</taxon>
        <taxon>Unionidae</taxon>
        <taxon>Ambleminae</taxon>
        <taxon>Lampsilini</taxon>
        <taxon>Potamilus</taxon>
    </lineage>
</organism>
<evidence type="ECO:0000256" key="2">
    <source>
        <dbReference type="ARBA" id="ARBA00023043"/>
    </source>
</evidence>
<evidence type="ECO:0000256" key="4">
    <source>
        <dbReference type="SAM" id="Coils"/>
    </source>
</evidence>
<proteinExistence type="predicted"/>
<reference evidence="7" key="3">
    <citation type="submission" date="2023-05" db="EMBL/GenBank/DDBJ databases">
        <authorList>
            <person name="Smith C.H."/>
        </authorList>
    </citation>
    <scope>NUCLEOTIDE SEQUENCE</scope>
    <source>
        <strain evidence="7">CHS0354</strain>
        <tissue evidence="7">Mantle</tissue>
    </source>
</reference>
<evidence type="ECO:0000313" key="8">
    <source>
        <dbReference type="Proteomes" id="UP001195483"/>
    </source>
</evidence>
<dbReference type="EMBL" id="JAEAOA010001560">
    <property type="protein sequence ID" value="KAK3583530.1"/>
    <property type="molecule type" value="Genomic_DNA"/>
</dbReference>
<evidence type="ECO:0000256" key="3">
    <source>
        <dbReference type="PROSITE-ProRule" id="PRU00023"/>
    </source>
</evidence>
<dbReference type="Pfam" id="PF13637">
    <property type="entry name" value="Ank_4"/>
    <property type="match status" value="2"/>
</dbReference>
<dbReference type="InterPro" id="IPR036770">
    <property type="entry name" value="Ankyrin_rpt-contain_sf"/>
</dbReference>
<feature type="repeat" description="ANK" evidence="3">
    <location>
        <begin position="1775"/>
        <end position="1801"/>
    </location>
</feature>
<dbReference type="InterPro" id="IPR049050">
    <property type="entry name" value="nSTAND3"/>
</dbReference>
<reference evidence="7" key="2">
    <citation type="journal article" date="2021" name="Genome Biol. Evol.">
        <title>Developing a high-quality reference genome for a parasitic bivalve with doubly uniparental inheritance (Bivalvia: Unionida).</title>
        <authorList>
            <person name="Smith C.H."/>
        </authorList>
    </citation>
    <scope>NUCLEOTIDE SEQUENCE</scope>
    <source>
        <strain evidence="7">CHS0354</strain>
        <tissue evidence="7">Mantle</tissue>
    </source>
</reference>
<accession>A0AAE0VNU3</accession>
<keyword evidence="4" id="KW-0175">Coiled coil</keyword>
<feature type="coiled-coil region" evidence="4">
    <location>
        <begin position="226"/>
        <end position="253"/>
    </location>
</feature>
<protein>
    <submittedName>
        <fullName evidence="7">Uncharacterized protein</fullName>
    </submittedName>
</protein>
<dbReference type="PANTHER" id="PTHR24123:SF33">
    <property type="entry name" value="PROTEIN HOS4"/>
    <property type="match status" value="1"/>
</dbReference>
<name>A0AAE0VNU3_9BIVA</name>
<dbReference type="Pfam" id="PF20720">
    <property type="entry name" value="nSTAND3"/>
    <property type="match status" value="1"/>
</dbReference>
<feature type="repeat" description="ANK" evidence="3">
    <location>
        <begin position="971"/>
        <end position="997"/>
    </location>
</feature>
<gene>
    <name evidence="7" type="ORF">CHS0354_026114</name>
</gene>
<dbReference type="InterPro" id="IPR002110">
    <property type="entry name" value="Ankyrin_rpt"/>
</dbReference>
<dbReference type="PROSITE" id="PS50297">
    <property type="entry name" value="ANK_REP_REGION"/>
    <property type="match status" value="6"/>
</dbReference>
<feature type="repeat" description="ANK" evidence="3">
    <location>
        <begin position="1306"/>
        <end position="1332"/>
    </location>
</feature>
<dbReference type="InterPro" id="IPR041249">
    <property type="entry name" value="HEPN_DZIP3"/>
</dbReference>
<dbReference type="SUPFAM" id="SSF48403">
    <property type="entry name" value="Ankyrin repeat"/>
    <property type="match status" value="7"/>
</dbReference>
<feature type="repeat" description="ANK" evidence="3">
    <location>
        <begin position="2244"/>
        <end position="2276"/>
    </location>
</feature>